<evidence type="ECO:0000256" key="11">
    <source>
        <dbReference type="HAMAP-Rule" id="MF_00366"/>
    </source>
</evidence>
<evidence type="ECO:0000256" key="4">
    <source>
        <dbReference type="ARBA" id="ARBA00022478"/>
    </source>
</evidence>
<dbReference type="NCBIfam" id="TIGR00690">
    <property type="entry name" value="rpoZ"/>
    <property type="match status" value="1"/>
</dbReference>
<reference evidence="12" key="1">
    <citation type="submission" date="2020-10" db="EMBL/GenBank/DDBJ databases">
        <title>Microbiome of the Black Sea water column analyzed by genome centric metagenomics.</title>
        <authorList>
            <person name="Cabello-Yeves P.J."/>
            <person name="Callieri C."/>
            <person name="Picazo A."/>
            <person name="Mehrshad M."/>
            <person name="Haro-Moreno J.M."/>
            <person name="Roda-Garcia J."/>
            <person name="Dzembekova N."/>
            <person name="Slabakova V."/>
            <person name="Slabakova N."/>
            <person name="Moncheva S."/>
            <person name="Rodriguez-Valera F."/>
        </authorList>
    </citation>
    <scope>NUCLEOTIDE SEQUENCE</scope>
    <source>
        <strain evidence="12">BS307-5m-G49</strain>
    </source>
</reference>
<sequence length="89" mass="10054">MARITVEDCLKQIPNRYEMVKLAVKRVKQLAIDGREPTIDPEDDKPTVIALREIAAGTVTLENIDSFNFDAFEEELSDQLTSDDEEGIE</sequence>
<dbReference type="Pfam" id="PF01192">
    <property type="entry name" value="RNA_pol_Rpb6"/>
    <property type="match status" value="1"/>
</dbReference>
<dbReference type="SUPFAM" id="SSF63562">
    <property type="entry name" value="RPB6/omega subunit-like"/>
    <property type="match status" value="1"/>
</dbReference>
<evidence type="ECO:0000256" key="8">
    <source>
        <dbReference type="ARBA" id="ARBA00029924"/>
    </source>
</evidence>
<dbReference type="AlphaFoldDB" id="A0A937HZZ6"/>
<evidence type="ECO:0000256" key="5">
    <source>
        <dbReference type="ARBA" id="ARBA00022679"/>
    </source>
</evidence>
<comment type="function">
    <text evidence="11">Promotes RNA polymerase assembly. Latches the N- and C-terminal regions of the beta' subunit thereby facilitating its interaction with the beta and alpha subunits.</text>
</comment>
<keyword evidence="6 11" id="KW-0548">Nucleotidyltransferase</keyword>
<evidence type="ECO:0000256" key="3">
    <source>
        <dbReference type="ARBA" id="ARBA00013725"/>
    </source>
</evidence>
<evidence type="ECO:0000256" key="7">
    <source>
        <dbReference type="ARBA" id="ARBA00023163"/>
    </source>
</evidence>
<dbReference type="GO" id="GO:0006351">
    <property type="term" value="P:DNA-templated transcription"/>
    <property type="evidence" value="ECO:0007669"/>
    <property type="project" value="UniProtKB-UniRule"/>
</dbReference>
<comment type="similarity">
    <text evidence="1 11">Belongs to the RNA polymerase subunit omega family.</text>
</comment>
<comment type="caution">
    <text evidence="12">The sequence shown here is derived from an EMBL/GenBank/DDBJ whole genome shotgun (WGS) entry which is preliminary data.</text>
</comment>
<evidence type="ECO:0000313" key="13">
    <source>
        <dbReference type="Proteomes" id="UP000744438"/>
    </source>
</evidence>
<dbReference type="GO" id="GO:0003677">
    <property type="term" value="F:DNA binding"/>
    <property type="evidence" value="ECO:0007669"/>
    <property type="project" value="UniProtKB-UniRule"/>
</dbReference>
<accession>A0A937HZZ6</accession>
<dbReference type="Gene3D" id="3.90.940.10">
    <property type="match status" value="1"/>
</dbReference>
<keyword evidence="5 11" id="KW-0808">Transferase</keyword>
<keyword evidence="7 11" id="KW-0804">Transcription</keyword>
<evidence type="ECO:0000256" key="1">
    <source>
        <dbReference type="ARBA" id="ARBA00006711"/>
    </source>
</evidence>
<evidence type="ECO:0000256" key="2">
    <source>
        <dbReference type="ARBA" id="ARBA00012418"/>
    </source>
</evidence>
<dbReference type="PANTHER" id="PTHR34476:SF1">
    <property type="entry name" value="DNA-DIRECTED RNA POLYMERASE SUBUNIT OMEGA"/>
    <property type="match status" value="1"/>
</dbReference>
<dbReference type="InterPro" id="IPR003716">
    <property type="entry name" value="DNA-dir_RNA_pol_omega"/>
</dbReference>
<organism evidence="12 13">
    <name type="scientific">SAR86 cluster bacterium</name>
    <dbReference type="NCBI Taxonomy" id="2030880"/>
    <lineage>
        <taxon>Bacteria</taxon>
        <taxon>Pseudomonadati</taxon>
        <taxon>Pseudomonadota</taxon>
        <taxon>Gammaproteobacteria</taxon>
        <taxon>SAR86 cluster</taxon>
    </lineage>
</organism>
<name>A0A937HZZ6_9GAMM</name>
<dbReference type="GO" id="GO:0000428">
    <property type="term" value="C:DNA-directed RNA polymerase complex"/>
    <property type="evidence" value="ECO:0007669"/>
    <property type="project" value="UniProtKB-KW"/>
</dbReference>
<protein>
    <recommendedName>
        <fullName evidence="3 11">DNA-directed RNA polymerase subunit omega</fullName>
        <shortName evidence="11">RNAP omega subunit</shortName>
        <ecNumber evidence="2 11">2.7.7.6</ecNumber>
    </recommendedName>
    <alternativeName>
        <fullName evidence="9 11">RNA polymerase omega subunit</fullName>
    </alternativeName>
    <alternativeName>
        <fullName evidence="8 11">Transcriptase subunit omega</fullName>
    </alternativeName>
</protein>
<proteinExistence type="inferred from homology"/>
<dbReference type="SMART" id="SM01409">
    <property type="entry name" value="RNA_pol_Rpb6"/>
    <property type="match status" value="1"/>
</dbReference>
<dbReference type="GO" id="GO:0003899">
    <property type="term" value="F:DNA-directed RNA polymerase activity"/>
    <property type="evidence" value="ECO:0007669"/>
    <property type="project" value="UniProtKB-UniRule"/>
</dbReference>
<dbReference type="HAMAP" id="MF_00366">
    <property type="entry name" value="RNApol_bact_RpoZ"/>
    <property type="match status" value="1"/>
</dbReference>
<dbReference type="EC" id="2.7.7.6" evidence="2 11"/>
<dbReference type="PANTHER" id="PTHR34476">
    <property type="entry name" value="DNA-DIRECTED RNA POLYMERASE SUBUNIT OMEGA"/>
    <property type="match status" value="1"/>
</dbReference>
<dbReference type="Proteomes" id="UP000744438">
    <property type="component" value="Unassembled WGS sequence"/>
</dbReference>
<dbReference type="EMBL" id="JADHQC010000004">
    <property type="protein sequence ID" value="MBL6811545.1"/>
    <property type="molecule type" value="Genomic_DNA"/>
</dbReference>
<evidence type="ECO:0000313" key="12">
    <source>
        <dbReference type="EMBL" id="MBL6811545.1"/>
    </source>
</evidence>
<evidence type="ECO:0000256" key="6">
    <source>
        <dbReference type="ARBA" id="ARBA00022695"/>
    </source>
</evidence>
<dbReference type="InterPro" id="IPR036161">
    <property type="entry name" value="RPB6/omega-like_sf"/>
</dbReference>
<comment type="catalytic activity">
    <reaction evidence="10 11">
        <text>RNA(n) + a ribonucleoside 5'-triphosphate = RNA(n+1) + diphosphate</text>
        <dbReference type="Rhea" id="RHEA:21248"/>
        <dbReference type="Rhea" id="RHEA-COMP:14527"/>
        <dbReference type="Rhea" id="RHEA-COMP:17342"/>
        <dbReference type="ChEBI" id="CHEBI:33019"/>
        <dbReference type="ChEBI" id="CHEBI:61557"/>
        <dbReference type="ChEBI" id="CHEBI:140395"/>
        <dbReference type="EC" id="2.7.7.6"/>
    </reaction>
</comment>
<evidence type="ECO:0000256" key="10">
    <source>
        <dbReference type="ARBA" id="ARBA00048552"/>
    </source>
</evidence>
<evidence type="ECO:0000256" key="9">
    <source>
        <dbReference type="ARBA" id="ARBA00030998"/>
    </source>
</evidence>
<keyword evidence="4 11" id="KW-0240">DNA-directed RNA polymerase</keyword>
<dbReference type="InterPro" id="IPR006110">
    <property type="entry name" value="Pol_omega/Rpo6/RPB6"/>
</dbReference>
<comment type="subunit">
    <text evidence="11">The RNAP catalytic core consists of 2 alpha, 1 beta, 1 beta' and 1 omega subunit. When a sigma factor is associated with the core the holoenzyme is formed, which can initiate transcription.</text>
</comment>
<gene>
    <name evidence="11" type="primary">rpoZ</name>
    <name evidence="12" type="ORF">ISQ63_01520</name>
</gene>